<dbReference type="SUPFAM" id="SSF53474">
    <property type="entry name" value="alpha/beta-Hydrolases"/>
    <property type="match status" value="1"/>
</dbReference>
<dbReference type="PANTHER" id="PTHR46438">
    <property type="entry name" value="ALPHA/BETA-HYDROLASES SUPERFAMILY PROTEIN"/>
    <property type="match status" value="1"/>
</dbReference>
<evidence type="ECO:0000259" key="1">
    <source>
        <dbReference type="Pfam" id="PF12697"/>
    </source>
</evidence>
<dbReference type="InterPro" id="IPR029058">
    <property type="entry name" value="AB_hydrolase_fold"/>
</dbReference>
<dbReference type="AlphaFoldDB" id="A0A6J4NTC0"/>
<reference evidence="2" key="1">
    <citation type="submission" date="2020-02" db="EMBL/GenBank/DDBJ databases">
        <authorList>
            <person name="Meier V. D."/>
        </authorList>
    </citation>
    <scope>NUCLEOTIDE SEQUENCE</scope>
    <source>
        <strain evidence="2">AVDCRST_MAG55</strain>
    </source>
</reference>
<dbReference type="PANTHER" id="PTHR46438:SF11">
    <property type="entry name" value="LIPASE-RELATED"/>
    <property type="match status" value="1"/>
</dbReference>
<dbReference type="PRINTS" id="PR00111">
    <property type="entry name" value="ABHYDROLASE"/>
</dbReference>
<protein>
    <recommendedName>
        <fullName evidence="1">AB hydrolase-1 domain-containing protein</fullName>
    </recommendedName>
</protein>
<accession>A0A6J4NTC0</accession>
<dbReference type="InterPro" id="IPR000073">
    <property type="entry name" value="AB_hydrolase_1"/>
</dbReference>
<organism evidence="2">
    <name type="scientific">uncultured Rubrobacteraceae bacterium</name>
    <dbReference type="NCBI Taxonomy" id="349277"/>
    <lineage>
        <taxon>Bacteria</taxon>
        <taxon>Bacillati</taxon>
        <taxon>Actinomycetota</taxon>
        <taxon>Rubrobacteria</taxon>
        <taxon>Rubrobacterales</taxon>
        <taxon>Rubrobacteraceae</taxon>
        <taxon>environmental samples</taxon>
    </lineage>
</organism>
<evidence type="ECO:0000313" key="2">
    <source>
        <dbReference type="EMBL" id="CAA9397155.1"/>
    </source>
</evidence>
<dbReference type="Gene3D" id="3.40.50.1820">
    <property type="entry name" value="alpha/beta hydrolase"/>
    <property type="match status" value="1"/>
</dbReference>
<feature type="domain" description="AB hydrolase-1" evidence="1">
    <location>
        <begin position="48"/>
        <end position="257"/>
    </location>
</feature>
<sequence>MDRDRPRSRPSVGGAAEGPRGIRVSEREVRVSGHPIRYEVAGEGSEPIVLVHGLSGSTRWWSPNVPALAEHHRVYLVNLPGFGVMRRRRQRFVLTEAASWLLAWIEALGLEKAHLVGHSMGGYLSLKLATRRPDVVRKLVLVDPAGVPSGRTMLGHLGPLLLAARYGKPNFLPVLARDALYAGPFTLLRTARDLLAEDVRGDLRKIGMPTLLVWGERDTLIPPSVGDLMRAEIPGSRLLVIEGAGHNPMFDRPEAFNVALLAFLAGESVGE</sequence>
<name>A0A6J4NTC0_9ACTN</name>
<dbReference type="Pfam" id="PF12697">
    <property type="entry name" value="Abhydrolase_6"/>
    <property type="match status" value="1"/>
</dbReference>
<dbReference type="EMBL" id="CADCUZ010000019">
    <property type="protein sequence ID" value="CAA9397155.1"/>
    <property type="molecule type" value="Genomic_DNA"/>
</dbReference>
<proteinExistence type="predicted"/>
<dbReference type="GO" id="GO:0003824">
    <property type="term" value="F:catalytic activity"/>
    <property type="evidence" value="ECO:0007669"/>
    <property type="project" value="UniProtKB-ARBA"/>
</dbReference>
<gene>
    <name evidence="2" type="ORF">AVDCRST_MAG55-454</name>
</gene>